<dbReference type="WBParaSite" id="SMTH1_11900.1">
    <property type="protein sequence ID" value="SMTH1_11900.1"/>
    <property type="gene ID" value="SMTH1_11900"/>
</dbReference>
<reference evidence="2" key="1">
    <citation type="submission" date="2023-11" db="UniProtKB">
        <authorList>
            <consortium name="WormBaseParasite"/>
        </authorList>
    </citation>
    <scope>IDENTIFICATION</scope>
</reference>
<dbReference type="PANTHER" id="PTHR31569">
    <property type="entry name" value="SWIM-TYPE DOMAIN-CONTAINING PROTEIN"/>
    <property type="match status" value="1"/>
</dbReference>
<dbReference type="PANTHER" id="PTHR31569:SF4">
    <property type="entry name" value="SWIM-TYPE DOMAIN-CONTAINING PROTEIN"/>
    <property type="match status" value="1"/>
</dbReference>
<dbReference type="InterPro" id="IPR052579">
    <property type="entry name" value="Zinc_finger_SWIM"/>
</dbReference>
<sequence>MSTKVFSNLMVDPLPSTSQTQPSKPFSVNIRDSFEKIMRPRHLTSWNQVEEAIDLLQKMTYTHYVVRESKLNKEEPGLHYHYVVYVCTFGHKRKPEGTGQRVKGSKFTGCKSMFRIRYEHNRYIIPASKTVHNHPCDREYLTNDPWSRKLRQDQLQVLTPMITVGSEPNEIIKYVDETFNKTITFNDYKNLRHKVAKSCRIQKDGLTKVDCLTALWMSRCQSNFQSMLY</sequence>
<evidence type="ECO:0008006" key="3">
    <source>
        <dbReference type="Google" id="ProtNLM"/>
    </source>
</evidence>
<proteinExistence type="predicted"/>
<evidence type="ECO:0000313" key="1">
    <source>
        <dbReference type="Proteomes" id="UP000050791"/>
    </source>
</evidence>
<name>A0AA85AW99_9TREM</name>
<dbReference type="AlphaFoldDB" id="A0AA85AW99"/>
<dbReference type="Proteomes" id="UP000050791">
    <property type="component" value="Unassembled WGS sequence"/>
</dbReference>
<accession>A0AA85AW99</accession>
<protein>
    <recommendedName>
        <fullName evidence="3">FAR1 domain-containing protein</fullName>
    </recommendedName>
</protein>
<evidence type="ECO:0000313" key="2">
    <source>
        <dbReference type="WBParaSite" id="SMTH1_11900.1"/>
    </source>
</evidence>
<organism evidence="1 2">
    <name type="scientific">Schistosoma mattheei</name>
    <dbReference type="NCBI Taxonomy" id="31246"/>
    <lineage>
        <taxon>Eukaryota</taxon>
        <taxon>Metazoa</taxon>
        <taxon>Spiralia</taxon>
        <taxon>Lophotrochozoa</taxon>
        <taxon>Platyhelminthes</taxon>
        <taxon>Trematoda</taxon>
        <taxon>Digenea</taxon>
        <taxon>Strigeidida</taxon>
        <taxon>Schistosomatoidea</taxon>
        <taxon>Schistosomatidae</taxon>
        <taxon>Schistosoma</taxon>
    </lineage>
</organism>